<protein>
    <submittedName>
        <fullName evidence="2">Uncharacterized protein</fullName>
    </submittedName>
</protein>
<feature type="transmembrane region" description="Helical" evidence="1">
    <location>
        <begin position="534"/>
        <end position="553"/>
    </location>
</feature>
<feature type="transmembrane region" description="Helical" evidence="1">
    <location>
        <begin position="157"/>
        <end position="176"/>
    </location>
</feature>
<name>A0A0C9UKD6_SPHS4</name>
<organism evidence="2 3">
    <name type="scientific">Sphaerobolus stellatus (strain SS14)</name>
    <dbReference type="NCBI Taxonomy" id="990650"/>
    <lineage>
        <taxon>Eukaryota</taxon>
        <taxon>Fungi</taxon>
        <taxon>Dikarya</taxon>
        <taxon>Basidiomycota</taxon>
        <taxon>Agaricomycotina</taxon>
        <taxon>Agaricomycetes</taxon>
        <taxon>Phallomycetidae</taxon>
        <taxon>Geastrales</taxon>
        <taxon>Sphaerobolaceae</taxon>
        <taxon>Sphaerobolus</taxon>
    </lineage>
</organism>
<gene>
    <name evidence="2" type="ORF">M422DRAFT_253104</name>
</gene>
<feature type="transmembrane region" description="Helical" evidence="1">
    <location>
        <begin position="46"/>
        <end position="70"/>
    </location>
</feature>
<keyword evidence="1" id="KW-0472">Membrane</keyword>
<reference evidence="2 3" key="1">
    <citation type="submission" date="2014-06" db="EMBL/GenBank/DDBJ databases">
        <title>Evolutionary Origins and Diversification of the Mycorrhizal Mutualists.</title>
        <authorList>
            <consortium name="DOE Joint Genome Institute"/>
            <consortium name="Mycorrhizal Genomics Consortium"/>
            <person name="Kohler A."/>
            <person name="Kuo A."/>
            <person name="Nagy L.G."/>
            <person name="Floudas D."/>
            <person name="Copeland A."/>
            <person name="Barry K.W."/>
            <person name="Cichocki N."/>
            <person name="Veneault-Fourrey C."/>
            <person name="LaButti K."/>
            <person name="Lindquist E.A."/>
            <person name="Lipzen A."/>
            <person name="Lundell T."/>
            <person name="Morin E."/>
            <person name="Murat C."/>
            <person name="Riley R."/>
            <person name="Ohm R."/>
            <person name="Sun H."/>
            <person name="Tunlid A."/>
            <person name="Henrissat B."/>
            <person name="Grigoriev I.V."/>
            <person name="Hibbett D.S."/>
            <person name="Martin F."/>
        </authorList>
    </citation>
    <scope>NUCLEOTIDE SEQUENCE [LARGE SCALE GENOMIC DNA]</scope>
    <source>
        <strain evidence="2 3">SS14</strain>
    </source>
</reference>
<evidence type="ECO:0000313" key="2">
    <source>
        <dbReference type="EMBL" id="KIJ43528.1"/>
    </source>
</evidence>
<accession>A0A0C9UKD6</accession>
<keyword evidence="1" id="KW-1133">Transmembrane helix</keyword>
<dbReference type="AlphaFoldDB" id="A0A0C9UKD6"/>
<dbReference type="Proteomes" id="UP000054279">
    <property type="component" value="Unassembled WGS sequence"/>
</dbReference>
<keyword evidence="3" id="KW-1185">Reference proteome</keyword>
<evidence type="ECO:0000256" key="1">
    <source>
        <dbReference type="SAM" id="Phobius"/>
    </source>
</evidence>
<dbReference type="HOGENOM" id="CLU_034493_0_0_1"/>
<dbReference type="OrthoDB" id="3002717at2759"/>
<evidence type="ECO:0000313" key="3">
    <source>
        <dbReference type="Proteomes" id="UP000054279"/>
    </source>
</evidence>
<dbReference type="EMBL" id="KN837122">
    <property type="protein sequence ID" value="KIJ43528.1"/>
    <property type="molecule type" value="Genomic_DNA"/>
</dbReference>
<sequence>MYSPLKNYKPGHLTEPLDRSEQTWLKPEIRVVKGYPQQGYSAPPSWIFFLYLSGFVILESLFLLLAAVCLPRPLILNKMLSDYSLPEVKGASTILLISWQTLSIVLVKSIVMDIFSSEWHEQAARSGVLIPYETDKVSTLTAGYREKIAYFFSEGSGAFRIAFIISLFLLAIGGLAPGSLGVSTVLIDKKTTIQVANLTMGYEQTIDFFGPFSLIVERAGKITTTEQIENTTFKYAMPSNWIIPTPGSDFMTDNDLTGSLTYFSDLVHFNYSCSWKIPLSGVDNGTISDGNVDWAIFPTVGSTDVPTSYNAGIFPLVSTGPANISLSAYIFLGSNSTVPDARNPDGSPLSGINLDGLPTNSTTTNFFSRDLGLNETNPALLVTMLVCDPHMHIIGGQASLAVNGSLTILSESSELPLLGNIPSDAANLMFSSALLDGLSAQDLFGDTNSFVNGLSSLLFLGRNYELDVSNSSVHPFSLDIINRNMNAFVLSGTKAFSDGYAVEDDSVPFGIFMNARTDAAIQEQQLGLVTSKPLFIITCGCVPLVIILTLAMYTEWRRRKGYTFSLESLLEAKLIKED</sequence>
<proteinExistence type="predicted"/>
<keyword evidence="1" id="KW-0812">Transmembrane</keyword>